<organism evidence="10 11">
    <name type="scientific">Rariglobus hedericola</name>
    <dbReference type="NCBI Taxonomy" id="2597822"/>
    <lineage>
        <taxon>Bacteria</taxon>
        <taxon>Pseudomonadati</taxon>
        <taxon>Verrucomicrobiota</taxon>
        <taxon>Opitutia</taxon>
        <taxon>Opitutales</taxon>
        <taxon>Opitutaceae</taxon>
        <taxon>Rariglobus</taxon>
    </lineage>
</organism>
<dbReference type="EC" id="3.5.1.44" evidence="5"/>
<dbReference type="GO" id="GO:0000156">
    <property type="term" value="F:phosphorelay response regulator activity"/>
    <property type="evidence" value="ECO:0007669"/>
    <property type="project" value="InterPro"/>
</dbReference>
<dbReference type="InterPro" id="IPR008248">
    <property type="entry name" value="CheB-like"/>
</dbReference>
<comment type="caution">
    <text evidence="10">The sequence shown here is derived from an EMBL/GenBank/DDBJ whole genome shotgun (WGS) entry which is preliminary data.</text>
</comment>
<feature type="active site" evidence="5 6">
    <location>
        <position position="283"/>
    </location>
</feature>
<keyword evidence="2 5" id="KW-0145">Chemotaxis</keyword>
<comment type="catalytic activity">
    <reaction evidence="5">
        <text>L-glutaminyl-[protein] + H2O = L-glutamyl-[protein] + NH4(+)</text>
        <dbReference type="Rhea" id="RHEA:16441"/>
        <dbReference type="Rhea" id="RHEA-COMP:10207"/>
        <dbReference type="Rhea" id="RHEA-COMP:10208"/>
        <dbReference type="ChEBI" id="CHEBI:15377"/>
        <dbReference type="ChEBI" id="CHEBI:28938"/>
        <dbReference type="ChEBI" id="CHEBI:29973"/>
        <dbReference type="ChEBI" id="CHEBI:30011"/>
        <dbReference type="EC" id="3.5.1.44"/>
    </reaction>
</comment>
<dbReference type="Pfam" id="PF01339">
    <property type="entry name" value="CheB_methylest"/>
    <property type="match status" value="1"/>
</dbReference>
<dbReference type="Gene3D" id="3.40.50.2300">
    <property type="match status" value="1"/>
</dbReference>
<dbReference type="GO" id="GO:0005737">
    <property type="term" value="C:cytoplasm"/>
    <property type="evidence" value="ECO:0007669"/>
    <property type="project" value="UniProtKB-SubCell"/>
</dbReference>
<dbReference type="EC" id="3.1.1.61" evidence="5"/>
<keyword evidence="11" id="KW-1185">Reference proteome</keyword>
<keyword evidence="1 5" id="KW-0963">Cytoplasm</keyword>
<proteinExistence type="inferred from homology"/>
<feature type="modified residue" description="4-aspartylphosphate" evidence="5 7">
    <location>
        <position position="53"/>
    </location>
</feature>
<dbReference type="RefSeq" id="WP_144230665.1">
    <property type="nucleotide sequence ID" value="NZ_CBCRVV010000017.1"/>
</dbReference>
<dbReference type="PANTHER" id="PTHR42872">
    <property type="entry name" value="PROTEIN-GLUTAMATE METHYLESTERASE/PROTEIN-GLUTAMINE GLUTAMINASE"/>
    <property type="match status" value="1"/>
</dbReference>
<evidence type="ECO:0000256" key="4">
    <source>
        <dbReference type="ARBA" id="ARBA00048267"/>
    </source>
</evidence>
<evidence type="ECO:0000256" key="3">
    <source>
        <dbReference type="ARBA" id="ARBA00022801"/>
    </source>
</evidence>
<dbReference type="NCBIfam" id="NF009206">
    <property type="entry name" value="PRK12555.1"/>
    <property type="match status" value="1"/>
</dbReference>
<feature type="active site" evidence="5 6">
    <location>
        <position position="163"/>
    </location>
</feature>
<dbReference type="CDD" id="cd17541">
    <property type="entry name" value="REC_CheB-like"/>
    <property type="match status" value="1"/>
</dbReference>
<dbReference type="PIRSF" id="PIRSF000876">
    <property type="entry name" value="RR_chemtxs_CheB"/>
    <property type="match status" value="1"/>
</dbReference>
<evidence type="ECO:0000256" key="2">
    <source>
        <dbReference type="ARBA" id="ARBA00022500"/>
    </source>
</evidence>
<evidence type="ECO:0000256" key="7">
    <source>
        <dbReference type="PROSITE-ProRule" id="PRU00169"/>
    </source>
</evidence>
<evidence type="ECO:0000256" key="6">
    <source>
        <dbReference type="PROSITE-ProRule" id="PRU00050"/>
    </source>
</evidence>
<name>A0A556QJL5_9BACT</name>
<comment type="similarity">
    <text evidence="5">Belongs to the CheB family.</text>
</comment>
<dbReference type="InterPro" id="IPR001789">
    <property type="entry name" value="Sig_transdc_resp-reg_receiver"/>
</dbReference>
<dbReference type="PROSITE" id="PS50122">
    <property type="entry name" value="CHEB"/>
    <property type="match status" value="1"/>
</dbReference>
<dbReference type="SMART" id="SM00448">
    <property type="entry name" value="REC"/>
    <property type="match status" value="1"/>
</dbReference>
<dbReference type="GO" id="GO:0006935">
    <property type="term" value="P:chemotaxis"/>
    <property type="evidence" value="ECO:0007669"/>
    <property type="project" value="UniProtKB-UniRule"/>
</dbReference>
<gene>
    <name evidence="5" type="primary">cheB</name>
    <name evidence="10" type="ORF">FPL22_12045</name>
</gene>
<evidence type="ECO:0000313" key="10">
    <source>
        <dbReference type="EMBL" id="TSJ76845.1"/>
    </source>
</evidence>
<comment type="function">
    <text evidence="5">Involved in chemotaxis. Part of a chemotaxis signal transduction system that modulates chemotaxis in response to various stimuli. Catalyzes the demethylation of specific methylglutamate residues introduced into the chemoreceptors (methyl-accepting chemotaxis proteins or MCP) by CheR. Also mediates the irreversible deamidation of specific glutamine residues to glutamic acid.</text>
</comment>
<dbReference type="GO" id="GO:0008984">
    <property type="term" value="F:protein-glutamate methylesterase activity"/>
    <property type="evidence" value="ECO:0007669"/>
    <property type="project" value="UniProtKB-UniRule"/>
</dbReference>
<keyword evidence="3 5" id="KW-0378">Hydrolase</keyword>
<comment type="catalytic activity">
    <reaction evidence="4 5">
        <text>[protein]-L-glutamate 5-O-methyl ester + H2O = L-glutamyl-[protein] + methanol + H(+)</text>
        <dbReference type="Rhea" id="RHEA:23236"/>
        <dbReference type="Rhea" id="RHEA-COMP:10208"/>
        <dbReference type="Rhea" id="RHEA-COMP:10311"/>
        <dbReference type="ChEBI" id="CHEBI:15377"/>
        <dbReference type="ChEBI" id="CHEBI:15378"/>
        <dbReference type="ChEBI" id="CHEBI:17790"/>
        <dbReference type="ChEBI" id="CHEBI:29973"/>
        <dbReference type="ChEBI" id="CHEBI:82795"/>
        <dbReference type="EC" id="3.1.1.61"/>
    </reaction>
</comment>
<dbReference type="Gene3D" id="3.40.50.180">
    <property type="entry name" value="Methylesterase CheB, C-terminal domain"/>
    <property type="match status" value="1"/>
</dbReference>
<reference evidence="10 11" key="1">
    <citation type="submission" date="2019-07" db="EMBL/GenBank/DDBJ databases">
        <title>Description of 53C-WASEF.</title>
        <authorList>
            <person name="Pitt A."/>
            <person name="Hahn M.W."/>
        </authorList>
    </citation>
    <scope>NUCLEOTIDE SEQUENCE [LARGE SCALE GENOMIC DNA]</scope>
    <source>
        <strain evidence="10 11">53C-WASEF</strain>
    </source>
</reference>
<dbReference type="OrthoDB" id="9793421at2"/>
<evidence type="ECO:0000256" key="1">
    <source>
        <dbReference type="ARBA" id="ARBA00022490"/>
    </source>
</evidence>
<feature type="domain" description="Response regulatory" evidence="8">
    <location>
        <begin position="2"/>
        <end position="119"/>
    </location>
</feature>
<comment type="subcellular location">
    <subcellularLocation>
        <location evidence="5">Cytoplasm</location>
    </subcellularLocation>
</comment>
<evidence type="ECO:0000313" key="11">
    <source>
        <dbReference type="Proteomes" id="UP000315648"/>
    </source>
</evidence>
<dbReference type="SUPFAM" id="SSF52172">
    <property type="entry name" value="CheY-like"/>
    <property type="match status" value="1"/>
</dbReference>
<evidence type="ECO:0000259" key="8">
    <source>
        <dbReference type="PROSITE" id="PS50110"/>
    </source>
</evidence>
<dbReference type="HAMAP" id="MF_00099">
    <property type="entry name" value="CheB_chemtxs"/>
    <property type="match status" value="1"/>
</dbReference>
<dbReference type="Pfam" id="PF00072">
    <property type="entry name" value="Response_reg"/>
    <property type="match status" value="1"/>
</dbReference>
<comment type="PTM">
    <text evidence="5">Phosphorylated by CheA. Phosphorylation of the N-terminal regulatory domain activates the methylesterase activity.</text>
</comment>
<dbReference type="InterPro" id="IPR011006">
    <property type="entry name" value="CheY-like_superfamily"/>
</dbReference>
<dbReference type="Proteomes" id="UP000315648">
    <property type="component" value="Unassembled WGS sequence"/>
</dbReference>
<keyword evidence="5 7" id="KW-0597">Phosphoprotein</keyword>
<dbReference type="PROSITE" id="PS50110">
    <property type="entry name" value="RESPONSE_REGULATORY"/>
    <property type="match status" value="1"/>
</dbReference>
<protein>
    <recommendedName>
        <fullName evidence="5">Protein-glutamate methylesterase/protein-glutamine glutaminase</fullName>
        <ecNumber evidence="5">3.1.1.61</ecNumber>
        <ecNumber evidence="5">3.5.1.44</ecNumber>
    </recommendedName>
</protein>
<dbReference type="EMBL" id="VMBG01000002">
    <property type="protein sequence ID" value="TSJ76845.1"/>
    <property type="molecule type" value="Genomic_DNA"/>
</dbReference>
<feature type="active site" evidence="5 6">
    <location>
        <position position="190"/>
    </location>
</feature>
<dbReference type="GO" id="GO:0050568">
    <property type="term" value="F:protein-glutamine glutaminase activity"/>
    <property type="evidence" value="ECO:0007669"/>
    <property type="project" value="UniProtKB-UniRule"/>
</dbReference>
<dbReference type="SUPFAM" id="SSF52738">
    <property type="entry name" value="Methylesterase CheB, C-terminal domain"/>
    <property type="match status" value="1"/>
</dbReference>
<feature type="domain" description="CheB-type methylesterase" evidence="9">
    <location>
        <begin position="147"/>
        <end position="336"/>
    </location>
</feature>
<dbReference type="InterPro" id="IPR035909">
    <property type="entry name" value="CheB_C"/>
</dbReference>
<dbReference type="PANTHER" id="PTHR42872:SF6">
    <property type="entry name" value="PROTEIN-GLUTAMATE METHYLESTERASE_PROTEIN-GLUTAMINE GLUTAMINASE"/>
    <property type="match status" value="1"/>
</dbReference>
<dbReference type="AlphaFoldDB" id="A0A556QJL5"/>
<dbReference type="InterPro" id="IPR000673">
    <property type="entry name" value="Sig_transdc_resp-reg_Me-estase"/>
</dbReference>
<comment type="domain">
    <text evidence="5">Contains a C-terminal catalytic domain, and an N-terminal region which modulates catalytic activity.</text>
</comment>
<accession>A0A556QJL5</accession>
<sequence length="347" mass="36410">MRIAIVNDMPLAVEAMRRVLATEKRHSLSWTARDGAEAVEKCAADTPDLILMDLIMPVMDGVEATRRIMSETPCAILVVTATVEGNATRVYEALGAGALDAVETPAFGKGSGFLLVKLDLLERQIMGRQSTSPLFSAAAMEKKVETPADGAQAADWLVAIGASAGGPAALAKVLAGLPADFPGAIVIVQHIDTAFAAGLISWLDSQCALKVVAAGDGVYPLPGHVYVASGDRHAVISPSGLLVQTDEPRGCIYLPSIDVFLTSMASNWKKAGTGLLLTGMGRDGAAGLLRLRQAGFFTITQDRESSAVYGMPKAAAELNAASQVLSLQSISGQLRQLALDKTKLKRR</sequence>
<evidence type="ECO:0000259" key="9">
    <source>
        <dbReference type="PROSITE" id="PS50122"/>
    </source>
</evidence>
<evidence type="ECO:0000256" key="5">
    <source>
        <dbReference type="HAMAP-Rule" id="MF_00099"/>
    </source>
</evidence>
<dbReference type="CDD" id="cd16432">
    <property type="entry name" value="CheB_Rec"/>
    <property type="match status" value="1"/>
</dbReference>